<dbReference type="Gene3D" id="2.60.40.1180">
    <property type="entry name" value="Golgi alpha-mannosidase II"/>
    <property type="match status" value="1"/>
</dbReference>
<feature type="signal peptide" evidence="7">
    <location>
        <begin position="1"/>
        <end position="20"/>
    </location>
</feature>
<dbReference type="AlphaFoldDB" id="A0A921E977"/>
<dbReference type="GO" id="GO:0004556">
    <property type="term" value="F:alpha-amylase activity"/>
    <property type="evidence" value="ECO:0007669"/>
    <property type="project" value="UniProtKB-UniRule"/>
</dbReference>
<dbReference type="CDD" id="cd11315">
    <property type="entry name" value="AmyAc_bac1_AmyA"/>
    <property type="match status" value="1"/>
</dbReference>
<evidence type="ECO:0000256" key="5">
    <source>
        <dbReference type="RuleBase" id="RU003615"/>
    </source>
</evidence>
<evidence type="ECO:0000256" key="7">
    <source>
        <dbReference type="SAM" id="SignalP"/>
    </source>
</evidence>
<organism evidence="9 10">
    <name type="scientific">Candidatus Amulumruptor caecigallinarius</name>
    <dbReference type="NCBI Taxonomy" id="2109911"/>
    <lineage>
        <taxon>Bacteria</taxon>
        <taxon>Pseudomonadati</taxon>
        <taxon>Bacteroidota</taxon>
        <taxon>Bacteroidia</taxon>
        <taxon>Bacteroidales</taxon>
        <taxon>Muribaculaceae</taxon>
        <taxon>Candidatus Amulumruptor</taxon>
    </lineage>
</organism>
<name>A0A921E977_9BACT</name>
<keyword evidence="4 6" id="KW-0326">Glycosidase</keyword>
<evidence type="ECO:0000256" key="4">
    <source>
        <dbReference type="ARBA" id="ARBA00023295"/>
    </source>
</evidence>
<dbReference type="PRINTS" id="PR00110">
    <property type="entry name" value="ALPHAAMYLASE"/>
</dbReference>
<dbReference type="GO" id="GO:0043169">
    <property type="term" value="F:cation binding"/>
    <property type="evidence" value="ECO:0007669"/>
    <property type="project" value="InterPro"/>
</dbReference>
<evidence type="ECO:0000256" key="6">
    <source>
        <dbReference type="RuleBase" id="RU361134"/>
    </source>
</evidence>
<dbReference type="InterPro" id="IPR013780">
    <property type="entry name" value="Glyco_hydro_b"/>
</dbReference>
<gene>
    <name evidence="9" type="ORF">K8V47_07330</name>
</gene>
<evidence type="ECO:0000256" key="3">
    <source>
        <dbReference type="ARBA" id="ARBA00023277"/>
    </source>
</evidence>
<evidence type="ECO:0000256" key="1">
    <source>
        <dbReference type="ARBA" id="ARBA00008061"/>
    </source>
</evidence>
<dbReference type="SUPFAM" id="SSF51011">
    <property type="entry name" value="Glycosyl hydrolase domain"/>
    <property type="match status" value="1"/>
</dbReference>
<dbReference type="InterPro" id="IPR006046">
    <property type="entry name" value="Alpha_amylase"/>
</dbReference>
<feature type="chain" id="PRO_5036748155" description="Alpha-amylase" evidence="7">
    <location>
        <begin position="21"/>
        <end position="473"/>
    </location>
</feature>
<dbReference type="Proteomes" id="UP000711407">
    <property type="component" value="Unassembled WGS sequence"/>
</dbReference>
<reference evidence="9" key="2">
    <citation type="submission" date="2021-09" db="EMBL/GenBank/DDBJ databases">
        <authorList>
            <person name="Gilroy R."/>
        </authorList>
    </citation>
    <scope>NUCLEOTIDE SEQUENCE</scope>
    <source>
        <strain evidence="9">4100</strain>
    </source>
</reference>
<feature type="domain" description="Glycosyl hydrolase family 13 catalytic" evidence="8">
    <location>
        <begin position="32"/>
        <end position="393"/>
    </location>
</feature>
<dbReference type="SMART" id="SM00642">
    <property type="entry name" value="Aamy"/>
    <property type="match status" value="1"/>
</dbReference>
<comment type="similarity">
    <text evidence="1 5">Belongs to the glycosyl hydrolase 13 family.</text>
</comment>
<comment type="catalytic activity">
    <reaction evidence="6">
        <text>Endohydrolysis of (1-&gt;4)-alpha-D-glucosidic linkages in polysaccharides containing three or more (1-&gt;4)-alpha-linked D-glucose units.</text>
        <dbReference type="EC" id="3.2.1.1"/>
    </reaction>
</comment>
<reference evidence="9" key="1">
    <citation type="journal article" date="2021" name="PeerJ">
        <title>Extensive microbial diversity within the chicken gut microbiome revealed by metagenomics and culture.</title>
        <authorList>
            <person name="Gilroy R."/>
            <person name="Ravi A."/>
            <person name="Getino M."/>
            <person name="Pursley I."/>
            <person name="Horton D.L."/>
            <person name="Alikhan N.F."/>
            <person name="Baker D."/>
            <person name="Gharbi K."/>
            <person name="Hall N."/>
            <person name="Watson M."/>
            <person name="Adriaenssens E.M."/>
            <person name="Foster-Nyarko E."/>
            <person name="Jarju S."/>
            <person name="Secka A."/>
            <person name="Antonio M."/>
            <person name="Oren A."/>
            <person name="Chaudhuri R.R."/>
            <person name="La Ragione R."/>
            <person name="Hildebrand F."/>
            <person name="Pallen M.J."/>
        </authorList>
    </citation>
    <scope>NUCLEOTIDE SEQUENCE</scope>
    <source>
        <strain evidence="9">4100</strain>
    </source>
</reference>
<dbReference type="Pfam" id="PF00128">
    <property type="entry name" value="Alpha-amylase"/>
    <property type="match status" value="1"/>
</dbReference>
<dbReference type="GO" id="GO:0005975">
    <property type="term" value="P:carbohydrate metabolic process"/>
    <property type="evidence" value="ECO:0007669"/>
    <property type="project" value="InterPro"/>
</dbReference>
<dbReference type="EMBL" id="DYXT01000038">
    <property type="protein sequence ID" value="HJE39549.1"/>
    <property type="molecule type" value="Genomic_DNA"/>
</dbReference>
<comment type="caution">
    <text evidence="9">The sequence shown here is derived from an EMBL/GenBank/DDBJ whole genome shotgun (WGS) entry which is preliminary data.</text>
</comment>
<protein>
    <recommendedName>
        <fullName evidence="6">Alpha-amylase</fullName>
        <ecNumber evidence="6">3.2.1.1</ecNumber>
    </recommendedName>
</protein>
<accession>A0A921E977</accession>
<keyword evidence="7" id="KW-0732">Signal</keyword>
<evidence type="ECO:0000259" key="8">
    <source>
        <dbReference type="SMART" id="SM00642"/>
    </source>
</evidence>
<dbReference type="Gene3D" id="3.20.20.80">
    <property type="entry name" value="Glycosidases"/>
    <property type="match status" value="1"/>
</dbReference>
<evidence type="ECO:0000313" key="9">
    <source>
        <dbReference type="EMBL" id="HJE39549.1"/>
    </source>
</evidence>
<evidence type="ECO:0000313" key="10">
    <source>
        <dbReference type="Proteomes" id="UP000711407"/>
    </source>
</evidence>
<dbReference type="InterPro" id="IPR017853">
    <property type="entry name" value="GH"/>
</dbReference>
<dbReference type="PANTHER" id="PTHR43447">
    <property type="entry name" value="ALPHA-AMYLASE"/>
    <property type="match status" value="1"/>
</dbReference>
<dbReference type="SUPFAM" id="SSF51445">
    <property type="entry name" value="(Trans)glycosidases"/>
    <property type="match status" value="1"/>
</dbReference>
<evidence type="ECO:0000256" key="2">
    <source>
        <dbReference type="ARBA" id="ARBA00022801"/>
    </source>
</evidence>
<dbReference type="InterPro" id="IPR006047">
    <property type="entry name" value="GH13_cat_dom"/>
</dbReference>
<dbReference type="EC" id="3.2.1.1" evidence="6"/>
<keyword evidence="3 6" id="KW-0119">Carbohydrate metabolism</keyword>
<keyword evidence="2 6" id="KW-0378">Hydrolase</keyword>
<sequence length="473" mass="51953">MKKLTAIAGTLSVAALMASASTNPDPKIPADATILHAWSWSFPTVADNMKDIADAGYKYVQTSPANTCYVGEGGGMALFSQEGDSVKGKWYYHYQPIDWKVGNYQLGTRDQFKALCDSARKYNVKVLVDVLPNHTAFDTTAVTQDFLTAVGGRQKLYHKSGFNEIKDYNDRTQCTLWAMGGLPDVNTENPDFQYYFLQYINDLINLGARGFRFDTAKHIGVPSDPVAPEAERNNFWDVATGREAVQGLSLLMPDTVFVYGEVLQDKNVPEAEYAKYMSMTASNYGHTLRTALEKMDANSVDLRGWNHTMTPDHLVTWVESHDTYCNAHESAGLTDDQIRMGWVVLTARNGGMPLFYSRPAGSGPGNVWGNNRIGARGNDNFKHPEVVAVNKFRTAMAGQPENIVVSENGALVEVERGNKGVALVNISNKAQKVKLATSLADGEYTDGVHGTKFVVKKGVLTGKTAPLTSYLLM</sequence>
<proteinExistence type="inferred from homology"/>